<accession>W7YAF4</accession>
<dbReference type="OrthoDB" id="2666192at2"/>
<keyword evidence="3" id="KW-1185">Reference proteome</keyword>
<sequence>MAGSNTYKVNVVTDVQDLIKNNNELKATTRYIDQIQRLSDRLGRARYQSLIKLNTELRYMQRNLGNIYSLAIRLSRLRIMPKVYLIDHATPVLNALIRKLKRLKDIYIQVWAKTNHKENGKPSGRGQDGNTNGGNSLGISSNKSNIVNKSVQVSSTVEINDPQFNFNFNRNIEVKIKPPKITLKKGAIKFAPKLTIKAPKAAQSTPKIVNRIKVTCKCCCCKKGKSKRGSSDKERERKKGTIRETPNNDPRNPNSEDKRKPKSKSKPKIESKTESKPKSVPESKKPKPKIGRPSPKGSKGLGKLIDLGKDLFEGKGGKAIKSFSKGMIKKSRKLLGPVSYLADIADIATAPHEQRNAAIGNAVGGVAGAAIGGAIGTAILPGIGTWVGSTLGGMAGSAVGEWIGNKAPQIGEWVGDKASAIGDWVTDKAGMLGDKVSKASDWISGKTEGLKSLFGFSSKKEEPAKPKVPTPVTPTSRTNEILAAATPSLQPGGRLAGPPYIGSNNVSRPLYGPTLPSGDSKAVKGMPQIVQITEEQMSSLSGFLKDFKTETTNQINVSVPAGAVQLTVRENEIDYESLTQQVGQRLVGEVRRAMENRKTVMV</sequence>
<dbReference type="STRING" id="1236976.JCM16418_2062"/>
<protein>
    <submittedName>
        <fullName evidence="2">Uncharacterized protein</fullName>
    </submittedName>
</protein>
<evidence type="ECO:0000256" key="1">
    <source>
        <dbReference type="SAM" id="MobiDB-lite"/>
    </source>
</evidence>
<name>W7YAF4_9BACL</name>
<proteinExistence type="predicted"/>
<reference evidence="2 3" key="1">
    <citation type="journal article" date="2014" name="Genome Announc.">
        <title>Draft Genome Sequence of Paenibacillus pini JCM 16418T, Isolated from the Rhizosphere of Pine Tree.</title>
        <authorList>
            <person name="Yuki M."/>
            <person name="Oshima K."/>
            <person name="Suda W."/>
            <person name="Oshida Y."/>
            <person name="Kitamura K."/>
            <person name="Iida Y."/>
            <person name="Hattori M."/>
            <person name="Ohkuma M."/>
        </authorList>
    </citation>
    <scope>NUCLEOTIDE SEQUENCE [LARGE SCALE GENOMIC DNA]</scope>
    <source>
        <strain evidence="2 3">JCM 16418</strain>
    </source>
</reference>
<feature type="region of interest" description="Disordered" evidence="1">
    <location>
        <begin position="223"/>
        <end position="303"/>
    </location>
</feature>
<dbReference type="AlphaFoldDB" id="W7YAF4"/>
<evidence type="ECO:0000313" key="3">
    <source>
        <dbReference type="Proteomes" id="UP000019364"/>
    </source>
</evidence>
<feature type="compositionally biased region" description="Basic and acidic residues" evidence="1">
    <location>
        <begin position="267"/>
        <end position="285"/>
    </location>
</feature>
<feature type="region of interest" description="Disordered" evidence="1">
    <location>
        <begin position="117"/>
        <end position="142"/>
    </location>
</feature>
<dbReference type="eggNOG" id="ENOG502ZE5C">
    <property type="taxonomic scope" value="Bacteria"/>
</dbReference>
<comment type="caution">
    <text evidence="2">The sequence shown here is derived from an EMBL/GenBank/DDBJ whole genome shotgun (WGS) entry which is preliminary data.</text>
</comment>
<evidence type="ECO:0000313" key="2">
    <source>
        <dbReference type="EMBL" id="GAF08025.1"/>
    </source>
</evidence>
<feature type="compositionally biased region" description="Basic and acidic residues" evidence="1">
    <location>
        <begin position="229"/>
        <end position="242"/>
    </location>
</feature>
<gene>
    <name evidence="2" type="ORF">JCM16418_2062</name>
</gene>
<dbReference type="Proteomes" id="UP000019364">
    <property type="component" value="Unassembled WGS sequence"/>
</dbReference>
<dbReference type="EMBL" id="BAVZ01000005">
    <property type="protein sequence ID" value="GAF08025.1"/>
    <property type="molecule type" value="Genomic_DNA"/>
</dbReference>
<organism evidence="2 3">
    <name type="scientific">Paenibacillus pini JCM 16418</name>
    <dbReference type="NCBI Taxonomy" id="1236976"/>
    <lineage>
        <taxon>Bacteria</taxon>
        <taxon>Bacillati</taxon>
        <taxon>Bacillota</taxon>
        <taxon>Bacilli</taxon>
        <taxon>Bacillales</taxon>
        <taxon>Paenibacillaceae</taxon>
        <taxon>Paenibacillus</taxon>
    </lineage>
</organism>
<dbReference type="RefSeq" id="WP_052020168.1">
    <property type="nucleotide sequence ID" value="NZ_BAVZ01000005.1"/>
</dbReference>
<feature type="compositionally biased region" description="Polar residues" evidence="1">
    <location>
        <begin position="244"/>
        <end position="253"/>
    </location>
</feature>